<gene>
    <name evidence="1" type="ORF">NQ176_g8663</name>
</gene>
<protein>
    <submittedName>
        <fullName evidence="1">Uncharacterized protein</fullName>
    </submittedName>
</protein>
<sequence length="437" mass="47429">MQAAVFVNPAMNHLVEAAACQQLHPNLTDWYDDPICKSPDVQDRLAMIMGWETTFALIPALATAIPYGIFADRYGPKILLLLVVVGGFVVQVGELITVYYPQTFDLRGIWVSSFVGNLIGGGQLGLDAMQYALATLLAAESNRQLIVALTGPAVYWAMNIGPVFSQLVGMGIMVLSILFTLTLPNGLEITHRSEPQKADTRRSVCQTMSEGFASLGNAAIQYAKLFGRDKQLALLLFSLIFSTIGVRQALIRQQYATKRYGWTWAEAGVMISLISLGSLLVLAIFVPILSYLLLQRTTPLRKDMWIARIGIIALFIGSILIGLARTTGQFIAAQSLYLVELCYAPAITSVIASLAGLDDLHGTTGAGVVYMTVVFMRTVGSVVAGPIIFGMFRVGMNLGGDWIGLPFFFEAMLQVFTVAATFSVTGRLSHDTGEQYS</sequence>
<accession>A0ACC1MTA6</accession>
<dbReference type="EMBL" id="JANJQO010001744">
    <property type="protein sequence ID" value="KAJ2969438.1"/>
    <property type="molecule type" value="Genomic_DNA"/>
</dbReference>
<name>A0ACC1MTA6_9HYPO</name>
<organism evidence="1 2">
    <name type="scientific">Zarea fungicola</name>
    <dbReference type="NCBI Taxonomy" id="93591"/>
    <lineage>
        <taxon>Eukaryota</taxon>
        <taxon>Fungi</taxon>
        <taxon>Dikarya</taxon>
        <taxon>Ascomycota</taxon>
        <taxon>Pezizomycotina</taxon>
        <taxon>Sordariomycetes</taxon>
        <taxon>Hypocreomycetidae</taxon>
        <taxon>Hypocreales</taxon>
        <taxon>Cordycipitaceae</taxon>
        <taxon>Zarea</taxon>
    </lineage>
</organism>
<evidence type="ECO:0000313" key="1">
    <source>
        <dbReference type="EMBL" id="KAJ2969438.1"/>
    </source>
</evidence>
<comment type="caution">
    <text evidence="1">The sequence shown here is derived from an EMBL/GenBank/DDBJ whole genome shotgun (WGS) entry which is preliminary data.</text>
</comment>
<dbReference type="Proteomes" id="UP001143910">
    <property type="component" value="Unassembled WGS sequence"/>
</dbReference>
<reference evidence="1" key="1">
    <citation type="submission" date="2022-08" db="EMBL/GenBank/DDBJ databases">
        <title>Genome Sequence of Lecanicillium fungicola.</title>
        <authorList>
            <person name="Buettner E."/>
        </authorList>
    </citation>
    <scope>NUCLEOTIDE SEQUENCE</scope>
    <source>
        <strain evidence="1">Babe33</strain>
    </source>
</reference>
<keyword evidence="2" id="KW-1185">Reference proteome</keyword>
<proteinExistence type="predicted"/>
<evidence type="ECO:0000313" key="2">
    <source>
        <dbReference type="Proteomes" id="UP001143910"/>
    </source>
</evidence>